<dbReference type="AlphaFoldDB" id="A0A2U1PPG0"/>
<proteinExistence type="predicted"/>
<dbReference type="Proteomes" id="UP000245207">
    <property type="component" value="Unassembled WGS sequence"/>
</dbReference>
<name>A0A2U1PPG0_ARTAN</name>
<accession>A0A2U1PPG0</accession>
<dbReference type="OrthoDB" id="1682775at2759"/>
<reference evidence="1 2" key="1">
    <citation type="journal article" date="2018" name="Mol. Plant">
        <title>The genome of Artemisia annua provides insight into the evolution of Asteraceae family and artemisinin biosynthesis.</title>
        <authorList>
            <person name="Shen Q."/>
            <person name="Zhang L."/>
            <person name="Liao Z."/>
            <person name="Wang S."/>
            <person name="Yan T."/>
            <person name="Shi P."/>
            <person name="Liu M."/>
            <person name="Fu X."/>
            <person name="Pan Q."/>
            <person name="Wang Y."/>
            <person name="Lv Z."/>
            <person name="Lu X."/>
            <person name="Zhang F."/>
            <person name="Jiang W."/>
            <person name="Ma Y."/>
            <person name="Chen M."/>
            <person name="Hao X."/>
            <person name="Li L."/>
            <person name="Tang Y."/>
            <person name="Lv G."/>
            <person name="Zhou Y."/>
            <person name="Sun X."/>
            <person name="Brodelius P.E."/>
            <person name="Rose J.K.C."/>
            <person name="Tang K."/>
        </authorList>
    </citation>
    <scope>NUCLEOTIDE SEQUENCE [LARGE SCALE GENOMIC DNA]</scope>
    <source>
        <strain evidence="2">cv. Huhao1</strain>
        <tissue evidence="1">Leaf</tissue>
    </source>
</reference>
<organism evidence="1 2">
    <name type="scientific">Artemisia annua</name>
    <name type="common">Sweet wormwood</name>
    <dbReference type="NCBI Taxonomy" id="35608"/>
    <lineage>
        <taxon>Eukaryota</taxon>
        <taxon>Viridiplantae</taxon>
        <taxon>Streptophyta</taxon>
        <taxon>Embryophyta</taxon>
        <taxon>Tracheophyta</taxon>
        <taxon>Spermatophyta</taxon>
        <taxon>Magnoliopsida</taxon>
        <taxon>eudicotyledons</taxon>
        <taxon>Gunneridae</taxon>
        <taxon>Pentapetalae</taxon>
        <taxon>asterids</taxon>
        <taxon>campanulids</taxon>
        <taxon>Asterales</taxon>
        <taxon>Asteraceae</taxon>
        <taxon>Asteroideae</taxon>
        <taxon>Anthemideae</taxon>
        <taxon>Artemisiinae</taxon>
        <taxon>Artemisia</taxon>
    </lineage>
</organism>
<evidence type="ECO:0000313" key="1">
    <source>
        <dbReference type="EMBL" id="PWA87654.1"/>
    </source>
</evidence>
<evidence type="ECO:0000313" key="2">
    <source>
        <dbReference type="Proteomes" id="UP000245207"/>
    </source>
</evidence>
<protein>
    <submittedName>
        <fullName evidence="1">Uncharacterized protein</fullName>
    </submittedName>
</protein>
<comment type="caution">
    <text evidence="1">The sequence shown here is derived from an EMBL/GenBank/DDBJ whole genome shotgun (WGS) entry which is preliminary data.</text>
</comment>
<gene>
    <name evidence="1" type="ORF">CTI12_AA128000</name>
</gene>
<dbReference type="EMBL" id="PKPP01000892">
    <property type="protein sequence ID" value="PWA87654.1"/>
    <property type="molecule type" value="Genomic_DNA"/>
</dbReference>
<sequence length="163" mass="19234">MAKEMDIDAPEPIKWITPRMNNMKVHWLERNNHMLYGLYQNVNWDSENNDLMLTLQWRKNYGSFEIGDQIHKIQVEGLLMDIAIAEEDITRRKATTQQEAIQGRAVEQRYVAQLDLHNTGFCELTIFDCFFFVLVMLDTEKTGVTPIPSDLYNRIHEHTIIEY</sequence>
<keyword evidence="2" id="KW-1185">Reference proteome</keyword>